<keyword evidence="2" id="KW-1185">Reference proteome</keyword>
<dbReference type="EMBL" id="CP038026">
    <property type="protein sequence ID" value="QBQ36976.1"/>
    <property type="molecule type" value="Genomic_DNA"/>
</dbReference>
<dbReference type="RefSeq" id="WP_134385346.1">
    <property type="nucleotide sequence ID" value="NZ_JBHMDQ010000007.1"/>
</dbReference>
<name>A0ABX5S9F6_9BURK</name>
<proteinExistence type="predicted"/>
<accession>A0ABX5S9F6</accession>
<evidence type="ECO:0008006" key="3">
    <source>
        <dbReference type="Google" id="ProtNLM"/>
    </source>
</evidence>
<dbReference type="Proteomes" id="UP000294359">
    <property type="component" value="Chromosome"/>
</dbReference>
<evidence type="ECO:0000313" key="1">
    <source>
        <dbReference type="EMBL" id="QBQ36976.1"/>
    </source>
</evidence>
<sequence>MYRHGVCYGLQRYRCRQCRRSFNALTNTPLAFIRLREKWLPFLRCMLDSMTVRVAADAIGIHRNTSFRYCAASPAGARQTGQAVKPAGYAHTGRHVCRAVLETLGWYCRTDEIALRG</sequence>
<reference evidence="1 2" key="1">
    <citation type="submission" date="2019-03" db="EMBL/GenBank/DDBJ databases">
        <title>Draft Genome Sequences of Six Type Strains of the Genus Massilia.</title>
        <authorList>
            <person name="Miess H."/>
            <person name="Frediansyhah A."/>
            <person name="Gross H."/>
        </authorList>
    </citation>
    <scope>NUCLEOTIDE SEQUENCE [LARGE SCALE GENOMIC DNA]</scope>
    <source>
        <strain evidence="1 2">DSM 17505</strain>
    </source>
</reference>
<evidence type="ECO:0000313" key="2">
    <source>
        <dbReference type="Proteomes" id="UP000294359"/>
    </source>
</evidence>
<protein>
    <recommendedName>
        <fullName evidence="3">IS1 family transposase</fullName>
    </recommendedName>
</protein>
<organism evidence="1 2">
    <name type="scientific">Pseudoduganella plicata</name>
    <dbReference type="NCBI Taxonomy" id="321984"/>
    <lineage>
        <taxon>Bacteria</taxon>
        <taxon>Pseudomonadati</taxon>
        <taxon>Pseudomonadota</taxon>
        <taxon>Betaproteobacteria</taxon>
        <taxon>Burkholderiales</taxon>
        <taxon>Oxalobacteraceae</taxon>
        <taxon>Telluria group</taxon>
        <taxon>Pseudoduganella</taxon>
    </lineage>
</organism>
<gene>
    <name evidence="1" type="ORF">E1742_12955</name>
</gene>